<evidence type="ECO:0000256" key="7">
    <source>
        <dbReference type="RuleBase" id="RU363032"/>
    </source>
</evidence>
<feature type="transmembrane region" description="Helical" evidence="7">
    <location>
        <begin position="138"/>
        <end position="163"/>
    </location>
</feature>
<feature type="transmembrane region" description="Helical" evidence="7">
    <location>
        <begin position="183"/>
        <end position="209"/>
    </location>
</feature>
<dbReference type="CDD" id="cd06261">
    <property type="entry name" value="TM_PBP2"/>
    <property type="match status" value="1"/>
</dbReference>
<evidence type="ECO:0000256" key="5">
    <source>
        <dbReference type="ARBA" id="ARBA00022989"/>
    </source>
</evidence>
<comment type="subcellular location">
    <subcellularLocation>
        <location evidence="1 7">Cell membrane</location>
        <topology evidence="1 7">Multi-pass membrane protein</topology>
    </subcellularLocation>
</comment>
<keyword evidence="3" id="KW-1003">Cell membrane</keyword>
<dbReference type="OrthoDB" id="7375736at2"/>
<dbReference type="GO" id="GO:0055085">
    <property type="term" value="P:transmembrane transport"/>
    <property type="evidence" value="ECO:0007669"/>
    <property type="project" value="InterPro"/>
</dbReference>
<keyword evidence="10" id="KW-1185">Reference proteome</keyword>
<dbReference type="Pfam" id="PF19300">
    <property type="entry name" value="BPD_transp_1_N"/>
    <property type="match status" value="1"/>
</dbReference>
<comment type="caution">
    <text evidence="9">The sequence shown here is derived from an EMBL/GenBank/DDBJ whole genome shotgun (WGS) entry which is preliminary data.</text>
</comment>
<dbReference type="Gene3D" id="1.10.3720.10">
    <property type="entry name" value="MetI-like"/>
    <property type="match status" value="1"/>
</dbReference>
<keyword evidence="2 7" id="KW-0813">Transport</keyword>
<evidence type="ECO:0000313" key="10">
    <source>
        <dbReference type="Proteomes" id="UP000318801"/>
    </source>
</evidence>
<evidence type="ECO:0000256" key="6">
    <source>
        <dbReference type="ARBA" id="ARBA00023136"/>
    </source>
</evidence>
<dbReference type="SUPFAM" id="SSF161098">
    <property type="entry name" value="MetI-like"/>
    <property type="match status" value="1"/>
</dbReference>
<evidence type="ECO:0000313" key="9">
    <source>
        <dbReference type="EMBL" id="TPW30050.1"/>
    </source>
</evidence>
<feature type="transmembrane region" description="Helical" evidence="7">
    <location>
        <begin position="98"/>
        <end position="126"/>
    </location>
</feature>
<sequence length="326" mass="35477">MAFLMRRLGFYLAAFLAAATINFFLPRMMPGDPILMMFASAGSQLSVENIAALKLTFGFIDAPLWQQYIAYLQSVFTGDLGMSIKYFPLPVTALLARAAVWTIGLMGLATILAFALGTTLGVVAAWRRGSRTDTSVSMLSIFTTAIPAVVVALVLLFVFSFTLDWFPNGYAFDPMLDPGFSQAFIGSVVYHGFLPLMTMLIVLTGGFAVTMRNNMINLLGEDYITMARAKGLSDSRVMFWYAARNALLPTVSNLAIALGTVLGGSLVTEVVFNYPGLGNTLYQAILARDYPVIQGQLLIMTGAMLAANFIVDLCYVLLDPRLKRGQ</sequence>
<reference evidence="9 10" key="1">
    <citation type="submission" date="2019-06" db="EMBL/GenBank/DDBJ databases">
        <authorList>
            <person name="Li M."/>
        </authorList>
    </citation>
    <scope>NUCLEOTIDE SEQUENCE [LARGE SCALE GENOMIC DNA]</scope>
    <source>
        <strain evidence="9 10">BGMRC2036</strain>
    </source>
</reference>
<accession>A0A506U832</accession>
<proteinExistence type="inferred from homology"/>
<evidence type="ECO:0000256" key="2">
    <source>
        <dbReference type="ARBA" id="ARBA00022448"/>
    </source>
</evidence>
<dbReference type="PANTHER" id="PTHR43376:SF1">
    <property type="entry name" value="OLIGOPEPTIDE TRANSPORT SYSTEM PERMEASE PROTEIN"/>
    <property type="match status" value="1"/>
</dbReference>
<keyword evidence="6 7" id="KW-0472">Membrane</keyword>
<dbReference type="Proteomes" id="UP000318801">
    <property type="component" value="Unassembled WGS sequence"/>
</dbReference>
<dbReference type="InterPro" id="IPR045621">
    <property type="entry name" value="BPD_transp_1_N"/>
</dbReference>
<evidence type="ECO:0000256" key="4">
    <source>
        <dbReference type="ARBA" id="ARBA00022692"/>
    </source>
</evidence>
<dbReference type="PROSITE" id="PS50928">
    <property type="entry name" value="ABC_TM1"/>
    <property type="match status" value="1"/>
</dbReference>
<evidence type="ECO:0000259" key="8">
    <source>
        <dbReference type="PROSITE" id="PS50928"/>
    </source>
</evidence>
<keyword evidence="5 7" id="KW-1133">Transmembrane helix</keyword>
<feature type="transmembrane region" description="Helical" evidence="7">
    <location>
        <begin position="246"/>
        <end position="267"/>
    </location>
</feature>
<name>A0A506U832_9HYPH</name>
<dbReference type="Pfam" id="PF00528">
    <property type="entry name" value="BPD_transp_1"/>
    <property type="match status" value="1"/>
</dbReference>
<dbReference type="InterPro" id="IPR035906">
    <property type="entry name" value="MetI-like_sf"/>
</dbReference>
<dbReference type="AlphaFoldDB" id="A0A506U832"/>
<dbReference type="GO" id="GO:0005886">
    <property type="term" value="C:plasma membrane"/>
    <property type="evidence" value="ECO:0007669"/>
    <property type="project" value="UniProtKB-SubCell"/>
</dbReference>
<dbReference type="PANTHER" id="PTHR43376">
    <property type="entry name" value="OLIGOPEPTIDE TRANSPORT SYSTEM PERMEASE PROTEIN"/>
    <property type="match status" value="1"/>
</dbReference>
<comment type="similarity">
    <text evidence="7">Belongs to the binding-protein-dependent transport system permease family.</text>
</comment>
<keyword evidence="4 7" id="KW-0812">Transmembrane</keyword>
<dbReference type="EMBL" id="VHLG01000007">
    <property type="protein sequence ID" value="TPW30050.1"/>
    <property type="molecule type" value="Genomic_DNA"/>
</dbReference>
<feature type="transmembrane region" description="Helical" evidence="7">
    <location>
        <begin position="297"/>
        <end position="318"/>
    </location>
</feature>
<organism evidence="9 10">
    <name type="scientific">Martelella alba</name>
    <dbReference type="NCBI Taxonomy" id="2590451"/>
    <lineage>
        <taxon>Bacteria</taxon>
        <taxon>Pseudomonadati</taxon>
        <taxon>Pseudomonadota</taxon>
        <taxon>Alphaproteobacteria</taxon>
        <taxon>Hyphomicrobiales</taxon>
        <taxon>Aurantimonadaceae</taxon>
        <taxon>Martelella</taxon>
    </lineage>
</organism>
<dbReference type="RefSeq" id="WP_141149259.1">
    <property type="nucleotide sequence ID" value="NZ_VHLG01000007.1"/>
</dbReference>
<protein>
    <submittedName>
        <fullName evidence="9">ABC transporter permease</fullName>
    </submittedName>
</protein>
<dbReference type="InterPro" id="IPR000515">
    <property type="entry name" value="MetI-like"/>
</dbReference>
<evidence type="ECO:0000256" key="3">
    <source>
        <dbReference type="ARBA" id="ARBA00022475"/>
    </source>
</evidence>
<feature type="domain" description="ABC transmembrane type-1" evidence="8">
    <location>
        <begin position="99"/>
        <end position="311"/>
    </location>
</feature>
<evidence type="ECO:0000256" key="1">
    <source>
        <dbReference type="ARBA" id="ARBA00004651"/>
    </source>
</evidence>
<gene>
    <name evidence="9" type="ORF">FJU08_12015</name>
</gene>